<dbReference type="Pfam" id="PF00899">
    <property type="entry name" value="ThiF"/>
    <property type="match status" value="1"/>
</dbReference>
<dbReference type="InterPro" id="IPR000594">
    <property type="entry name" value="ThiF_NAD_FAD-bd"/>
</dbReference>
<reference evidence="2 3" key="1">
    <citation type="submission" date="2019-03" db="EMBL/GenBank/DDBJ databases">
        <authorList>
            <person name="Dong K."/>
        </authorList>
    </citation>
    <scope>NUCLEOTIDE SEQUENCE [LARGE SCALE GENOMIC DNA]</scope>
    <source>
        <strain evidence="3">dk512</strain>
    </source>
</reference>
<keyword evidence="2" id="KW-0808">Transferase</keyword>
<dbReference type="SUPFAM" id="SSF69572">
    <property type="entry name" value="Activating enzymes of the ubiquitin-like proteins"/>
    <property type="match status" value="1"/>
</dbReference>
<sequence>MRPPYVYNQPAFEAFCAELVVAGFSPVPETQQAGWVGPLPEALRPLTDITEMRLSFPDGWPALAVRGYVPGLVSDHVMPDTGYICLWADDDPAQVVAQTWAAYLERLEAWADSAGDGFRPEDRALDAWVMFPGRAALTAELDIPALFDTPRNGKTHVVHGRADGVLRLSRRPAENYLLSGPVFFRDAALETPRSLDDFRAALTPRQRNNLDNGLQGRRDAKENHPSGGYDFAVLAWPKYDQYEALVLTFAGAEGTLAAFANVTSPSDTESRLRRAGPDAPQLRGKRILVAGVGAVGSQVARTLAASGVGRLRLHDNDSMRSTNLVRHILLSHSVGYTKAGFTKLYIEDIAPWCKPTVHEDVPLRPDDILPLLRTIDLVVDCTGVFAATLAVAAACADASVPLISVALARGGDAFRIQRQTDVDVPLMQRAASEFPPIPPGDEAESFGFLELGCTAPVHNAPPASVLRAASETTLAAIDLLLGRDGRAADTVTILRALDEAPFDVVGEHRFPAAAS</sequence>
<evidence type="ECO:0000259" key="1">
    <source>
        <dbReference type="Pfam" id="PF00899"/>
    </source>
</evidence>
<dbReference type="GO" id="GO:0016779">
    <property type="term" value="F:nucleotidyltransferase activity"/>
    <property type="evidence" value="ECO:0007669"/>
    <property type="project" value="UniProtKB-KW"/>
</dbReference>
<dbReference type="InterPro" id="IPR045886">
    <property type="entry name" value="ThiF/MoeB/HesA"/>
</dbReference>
<dbReference type="PANTHER" id="PTHR43267">
    <property type="entry name" value="TRNA THREONYLCARBAMOYLADENOSINE DEHYDRATASE"/>
    <property type="match status" value="1"/>
</dbReference>
<dbReference type="Gene3D" id="3.40.50.720">
    <property type="entry name" value="NAD(P)-binding Rossmann-like Domain"/>
    <property type="match status" value="1"/>
</dbReference>
<organism evidence="2 3">
    <name type="scientific">Microbacterium wangchenii</name>
    <dbReference type="NCBI Taxonomy" id="2541726"/>
    <lineage>
        <taxon>Bacteria</taxon>
        <taxon>Bacillati</taxon>
        <taxon>Actinomycetota</taxon>
        <taxon>Actinomycetes</taxon>
        <taxon>Micrococcales</taxon>
        <taxon>Microbacteriaceae</taxon>
        <taxon>Microbacterium</taxon>
    </lineage>
</organism>
<dbReference type="PANTHER" id="PTHR43267:SF1">
    <property type="entry name" value="TRNA THREONYLCARBAMOYLADENOSINE DEHYDRATASE"/>
    <property type="match status" value="1"/>
</dbReference>
<dbReference type="InterPro" id="IPR035985">
    <property type="entry name" value="Ubiquitin-activating_enz"/>
</dbReference>
<keyword evidence="3" id="KW-1185">Reference proteome</keyword>
<dbReference type="EMBL" id="CP038266">
    <property type="protein sequence ID" value="QBR90082.1"/>
    <property type="molecule type" value="Genomic_DNA"/>
</dbReference>
<proteinExistence type="predicted"/>
<protein>
    <submittedName>
        <fullName evidence="2">ThiF family adenylyltransferase</fullName>
    </submittedName>
</protein>
<name>A0ABX5SY63_9MICO</name>
<evidence type="ECO:0000313" key="3">
    <source>
        <dbReference type="Proteomes" id="UP000295748"/>
    </source>
</evidence>
<dbReference type="Proteomes" id="UP000295748">
    <property type="component" value="Chromosome"/>
</dbReference>
<gene>
    <name evidence="2" type="ORF">E4K62_16170</name>
</gene>
<evidence type="ECO:0000313" key="2">
    <source>
        <dbReference type="EMBL" id="QBR90082.1"/>
    </source>
</evidence>
<feature type="domain" description="THIF-type NAD/FAD binding fold" evidence="1">
    <location>
        <begin position="281"/>
        <end position="409"/>
    </location>
</feature>
<keyword evidence="2" id="KW-0548">Nucleotidyltransferase</keyword>
<accession>A0ABX5SY63</accession>